<name>A0A4V2YPN4_9ACTN</name>
<dbReference type="Proteomes" id="UP000295124">
    <property type="component" value="Unassembled WGS sequence"/>
</dbReference>
<proteinExistence type="predicted"/>
<keyword evidence="3" id="KW-1185">Reference proteome</keyword>
<organism evidence="2 3">
    <name type="scientific">Kribbella antibiotica</name>
    <dbReference type="NCBI Taxonomy" id="190195"/>
    <lineage>
        <taxon>Bacteria</taxon>
        <taxon>Bacillati</taxon>
        <taxon>Actinomycetota</taxon>
        <taxon>Actinomycetes</taxon>
        <taxon>Propionibacteriales</taxon>
        <taxon>Kribbellaceae</taxon>
        <taxon>Kribbella</taxon>
    </lineage>
</organism>
<dbReference type="RefSeq" id="WP_132168999.1">
    <property type="nucleotide sequence ID" value="NZ_SMKX01000049.1"/>
</dbReference>
<evidence type="ECO:0000313" key="2">
    <source>
        <dbReference type="EMBL" id="TDD58617.1"/>
    </source>
</evidence>
<keyword evidence="1" id="KW-1133">Transmembrane helix</keyword>
<dbReference type="InterPro" id="IPR013879">
    <property type="entry name" value="DUF1761"/>
</dbReference>
<reference evidence="2 3" key="1">
    <citation type="submission" date="2019-03" db="EMBL/GenBank/DDBJ databases">
        <title>Draft genome sequences of novel Actinobacteria.</title>
        <authorList>
            <person name="Sahin N."/>
            <person name="Ay H."/>
            <person name="Saygin H."/>
        </authorList>
    </citation>
    <scope>NUCLEOTIDE SEQUENCE [LARGE SCALE GENOMIC DNA]</scope>
    <source>
        <strain evidence="2 3">JCM 13523</strain>
    </source>
</reference>
<feature type="transmembrane region" description="Helical" evidence="1">
    <location>
        <begin position="80"/>
        <end position="100"/>
    </location>
</feature>
<feature type="transmembrane region" description="Helical" evidence="1">
    <location>
        <begin position="112"/>
        <end position="133"/>
    </location>
</feature>
<dbReference type="AlphaFoldDB" id="A0A4V2YPN4"/>
<feature type="transmembrane region" description="Helical" evidence="1">
    <location>
        <begin position="6"/>
        <end position="32"/>
    </location>
</feature>
<feature type="transmembrane region" description="Helical" evidence="1">
    <location>
        <begin position="53"/>
        <end position="74"/>
    </location>
</feature>
<evidence type="ECO:0000313" key="3">
    <source>
        <dbReference type="Proteomes" id="UP000295124"/>
    </source>
</evidence>
<sequence>MNINWLAVVPALVVGMVVARLWYGKFFLAAWWKLTGIRPEESKQASKKNLTQLLVANAVTAAGLTIGIGVAASATDDDSVWLALLVGVAVWLTFSASTLLQHNAFELKPAKLTLMNCAYQLVLFLGMALTIGVL</sequence>
<keyword evidence="1" id="KW-0812">Transmembrane</keyword>
<gene>
    <name evidence="2" type="ORF">E1263_18580</name>
</gene>
<dbReference type="OrthoDB" id="3692045at2"/>
<dbReference type="EMBL" id="SMKX01000049">
    <property type="protein sequence ID" value="TDD58617.1"/>
    <property type="molecule type" value="Genomic_DNA"/>
</dbReference>
<dbReference type="Pfam" id="PF08570">
    <property type="entry name" value="DUF1761"/>
    <property type="match status" value="1"/>
</dbReference>
<keyword evidence="1" id="KW-0472">Membrane</keyword>
<comment type="caution">
    <text evidence="2">The sequence shown here is derived from an EMBL/GenBank/DDBJ whole genome shotgun (WGS) entry which is preliminary data.</text>
</comment>
<protein>
    <submittedName>
        <fullName evidence="2">DUF1761 domain-containing protein</fullName>
    </submittedName>
</protein>
<accession>A0A4V2YPN4</accession>
<evidence type="ECO:0000256" key="1">
    <source>
        <dbReference type="SAM" id="Phobius"/>
    </source>
</evidence>